<dbReference type="SUPFAM" id="SSF101874">
    <property type="entry name" value="YceI-like"/>
    <property type="match status" value="1"/>
</dbReference>
<evidence type="ECO:0000259" key="2">
    <source>
        <dbReference type="SMART" id="SM00867"/>
    </source>
</evidence>
<keyword evidence="1" id="KW-0732">Signal</keyword>
<dbReference type="OrthoDB" id="9811006at2"/>
<sequence length="206" mass="21700">MRCGNPCATAIVALVCAAWTAVGLSADAIDASAPPVQYRLEPRGSAVTFDVANIWHSNLTMRFSHMRGQIDGFNGIGAGRVMVTIDATSLETSVPFVTGSIEGGDMLDVAHYPAIRFVSTRCERTGTVTALLIGNLTIRATTRPVALAVTFDADPRDPPGAPRTLAISADGHFSRAAFGLSSGSSAFGDDVHIRIQAEFVRERPGP</sequence>
<comment type="caution">
    <text evidence="3">The sequence shown here is derived from an EMBL/GenBank/DDBJ whole genome shotgun (WGS) entry which is preliminary data.</text>
</comment>
<keyword evidence="4" id="KW-1185">Reference proteome</keyword>
<dbReference type="InterPro" id="IPR036761">
    <property type="entry name" value="TTHA0802/YceI-like_sf"/>
</dbReference>
<evidence type="ECO:0000313" key="4">
    <source>
        <dbReference type="Proteomes" id="UP000295722"/>
    </source>
</evidence>
<feature type="domain" description="Lipid/polyisoprenoid-binding YceI-like" evidence="2">
    <location>
        <begin position="37"/>
        <end position="200"/>
    </location>
</feature>
<dbReference type="SMART" id="SM00867">
    <property type="entry name" value="YceI"/>
    <property type="match status" value="1"/>
</dbReference>
<feature type="chain" id="PRO_5020627264" evidence="1">
    <location>
        <begin position="29"/>
        <end position="206"/>
    </location>
</feature>
<dbReference type="PANTHER" id="PTHR34406">
    <property type="entry name" value="PROTEIN YCEI"/>
    <property type="match status" value="1"/>
</dbReference>
<protein>
    <submittedName>
        <fullName evidence="3">YceI family protein</fullName>
    </submittedName>
</protein>
<dbReference type="AlphaFoldDB" id="A0A4R5M6Y8"/>
<gene>
    <name evidence="3" type="ORF">EYW47_21095</name>
</gene>
<evidence type="ECO:0000313" key="3">
    <source>
        <dbReference type="EMBL" id="TDG21891.1"/>
    </source>
</evidence>
<dbReference type="EMBL" id="SMRP01000010">
    <property type="protein sequence ID" value="TDG21891.1"/>
    <property type="molecule type" value="Genomic_DNA"/>
</dbReference>
<proteinExistence type="predicted"/>
<dbReference type="Gene3D" id="2.40.128.110">
    <property type="entry name" value="Lipid/polyisoprenoid-binding, YceI-like"/>
    <property type="match status" value="1"/>
</dbReference>
<organism evidence="3 4">
    <name type="scientific">Paraburkholderia silviterrae</name>
    <dbReference type="NCBI Taxonomy" id="2528715"/>
    <lineage>
        <taxon>Bacteria</taxon>
        <taxon>Pseudomonadati</taxon>
        <taxon>Pseudomonadota</taxon>
        <taxon>Betaproteobacteria</taxon>
        <taxon>Burkholderiales</taxon>
        <taxon>Burkholderiaceae</taxon>
        <taxon>Paraburkholderia</taxon>
    </lineage>
</organism>
<dbReference type="RefSeq" id="WP_133196807.1">
    <property type="nucleotide sequence ID" value="NZ_JBHUCW010000038.1"/>
</dbReference>
<feature type="signal peptide" evidence="1">
    <location>
        <begin position="1"/>
        <end position="28"/>
    </location>
</feature>
<dbReference type="Proteomes" id="UP000295722">
    <property type="component" value="Unassembled WGS sequence"/>
</dbReference>
<dbReference type="InterPro" id="IPR007372">
    <property type="entry name" value="Lipid/polyisoprenoid-bd_YceI"/>
</dbReference>
<evidence type="ECO:0000256" key="1">
    <source>
        <dbReference type="SAM" id="SignalP"/>
    </source>
</evidence>
<dbReference type="PANTHER" id="PTHR34406:SF1">
    <property type="entry name" value="PROTEIN YCEI"/>
    <property type="match status" value="1"/>
</dbReference>
<dbReference type="Pfam" id="PF04264">
    <property type="entry name" value="YceI"/>
    <property type="match status" value="1"/>
</dbReference>
<name>A0A4R5M6Y8_9BURK</name>
<accession>A0A4R5M6Y8</accession>
<reference evidence="3 4" key="1">
    <citation type="submission" date="2019-03" db="EMBL/GenBank/DDBJ databases">
        <title>Paraburkholderia sp. 4M-K11, isolated from subtropical forest soil.</title>
        <authorList>
            <person name="Gao Z.-H."/>
            <person name="Qiu L.-H."/>
        </authorList>
    </citation>
    <scope>NUCLEOTIDE SEQUENCE [LARGE SCALE GENOMIC DNA]</scope>
    <source>
        <strain evidence="3 4">4M-K11</strain>
    </source>
</reference>